<protein>
    <recommendedName>
        <fullName evidence="3">DUF4595 domain-containing protein</fullName>
    </recommendedName>
</protein>
<reference evidence="1" key="1">
    <citation type="submission" date="2020-10" db="EMBL/GenBank/DDBJ databases">
        <authorList>
            <person name="Lu T."/>
            <person name="Wang Q."/>
            <person name="Han X."/>
        </authorList>
    </citation>
    <scope>NUCLEOTIDE SEQUENCE</scope>
    <source>
        <strain evidence="1">WQ 366</strain>
    </source>
</reference>
<keyword evidence="2" id="KW-1185">Reference proteome</keyword>
<gene>
    <name evidence="1" type="ORF">IPZ78_04245</name>
</gene>
<dbReference type="RefSeq" id="WP_225551693.1">
    <property type="nucleotide sequence ID" value="NZ_JADEYP010000005.1"/>
</dbReference>
<organism evidence="1 2">
    <name type="scientific">Sphingobacterium bovistauri</name>
    <dbReference type="NCBI Taxonomy" id="2781959"/>
    <lineage>
        <taxon>Bacteria</taxon>
        <taxon>Pseudomonadati</taxon>
        <taxon>Bacteroidota</taxon>
        <taxon>Sphingobacteriia</taxon>
        <taxon>Sphingobacteriales</taxon>
        <taxon>Sphingobacteriaceae</taxon>
        <taxon>Sphingobacterium</taxon>
    </lineage>
</organism>
<dbReference type="PROSITE" id="PS51257">
    <property type="entry name" value="PROKAR_LIPOPROTEIN"/>
    <property type="match status" value="1"/>
</dbReference>
<dbReference type="Proteomes" id="UP001165302">
    <property type="component" value="Unassembled WGS sequence"/>
</dbReference>
<proteinExistence type="predicted"/>
<evidence type="ECO:0000313" key="1">
    <source>
        <dbReference type="EMBL" id="MCA5004368.1"/>
    </source>
</evidence>
<evidence type="ECO:0008006" key="3">
    <source>
        <dbReference type="Google" id="ProtNLM"/>
    </source>
</evidence>
<comment type="caution">
    <text evidence="1">The sequence shown here is derived from an EMBL/GenBank/DDBJ whole genome shotgun (WGS) entry which is preliminary data.</text>
</comment>
<dbReference type="EMBL" id="JADEYP010000005">
    <property type="protein sequence ID" value="MCA5004368.1"/>
    <property type="molecule type" value="Genomic_DNA"/>
</dbReference>
<evidence type="ECO:0000313" key="2">
    <source>
        <dbReference type="Proteomes" id="UP001165302"/>
    </source>
</evidence>
<sequence length="290" mass="33574">MKIPLLYFTICSVLFSSCEDKVTPNISPKLTSIEFINEGIPTYSSKMKVEYDGERIVKVSNSTYHYGADGRVIKELQRVSHETDPNYLSGTTEFDLVYEYTYDQKNRLSEVKLVTELSTVFILPSSIYRFNIKYFYQGDEISKMEYIYTFDLQAKKVVNYFHTGKKLDSVSVQNIGKRPLQDRWLVDSLFSRNVSKISYKIEQDNKPNHIKDIFRSLGFVPNDVSFANFDISSLSYAVKSYKSLDSYGVHSELNYIVGSNNLIERIENHMKIGTSVFPRNSGYITKFNYE</sequence>
<accession>A0ABS7Z328</accession>
<name>A0ABS7Z328_9SPHI</name>